<evidence type="ECO:0000256" key="5">
    <source>
        <dbReference type="ARBA" id="ARBA00022692"/>
    </source>
</evidence>
<evidence type="ECO:0000256" key="8">
    <source>
        <dbReference type="ARBA" id="ARBA00023136"/>
    </source>
</evidence>
<keyword evidence="5 10" id="KW-0812">Transmembrane</keyword>
<feature type="transmembrane region" description="Helical" evidence="10">
    <location>
        <begin position="168"/>
        <end position="188"/>
    </location>
</feature>
<dbReference type="PIRSF" id="PIRSF006603">
    <property type="entry name" value="DinF"/>
    <property type="match status" value="1"/>
</dbReference>
<keyword evidence="4" id="KW-1003">Cell membrane</keyword>
<feature type="transmembrane region" description="Helical" evidence="10">
    <location>
        <begin position="319"/>
        <end position="342"/>
    </location>
</feature>
<feature type="transmembrane region" description="Helical" evidence="10">
    <location>
        <begin position="136"/>
        <end position="156"/>
    </location>
</feature>
<evidence type="ECO:0000256" key="6">
    <source>
        <dbReference type="ARBA" id="ARBA00022989"/>
    </source>
</evidence>
<comment type="caution">
    <text evidence="11">The sequence shown here is derived from an EMBL/GenBank/DDBJ whole genome shotgun (WGS) entry which is preliminary data.</text>
</comment>
<dbReference type="InterPro" id="IPR048279">
    <property type="entry name" value="MdtK-like"/>
</dbReference>
<keyword evidence="8 10" id="KW-0472">Membrane</keyword>
<dbReference type="Proteomes" id="UP000732619">
    <property type="component" value="Unassembled WGS sequence"/>
</dbReference>
<evidence type="ECO:0000256" key="3">
    <source>
        <dbReference type="ARBA" id="ARBA00022449"/>
    </source>
</evidence>
<evidence type="ECO:0000256" key="2">
    <source>
        <dbReference type="ARBA" id="ARBA00022448"/>
    </source>
</evidence>
<organism evidence="11 12">
    <name type="scientific">Methanobrevibacter olleyae</name>
    <dbReference type="NCBI Taxonomy" id="294671"/>
    <lineage>
        <taxon>Archaea</taxon>
        <taxon>Methanobacteriati</taxon>
        <taxon>Methanobacteriota</taxon>
        <taxon>Methanomada group</taxon>
        <taxon>Methanobacteria</taxon>
        <taxon>Methanobacteriales</taxon>
        <taxon>Methanobacteriaceae</taxon>
        <taxon>Methanobrevibacter</taxon>
    </lineage>
</organism>
<protein>
    <recommendedName>
        <fullName evidence="9">Multidrug-efflux transporter</fullName>
    </recommendedName>
</protein>
<evidence type="ECO:0000256" key="4">
    <source>
        <dbReference type="ARBA" id="ARBA00022475"/>
    </source>
</evidence>
<dbReference type="AlphaFoldDB" id="A0A8T3VSM2"/>
<dbReference type="GO" id="GO:0042910">
    <property type="term" value="F:xenobiotic transmembrane transporter activity"/>
    <property type="evidence" value="ECO:0007669"/>
    <property type="project" value="InterPro"/>
</dbReference>
<feature type="transmembrane region" description="Helical" evidence="10">
    <location>
        <begin position="286"/>
        <end position="307"/>
    </location>
</feature>
<feature type="transmembrane region" description="Helical" evidence="10">
    <location>
        <begin position="362"/>
        <end position="383"/>
    </location>
</feature>
<evidence type="ECO:0000313" key="12">
    <source>
        <dbReference type="Proteomes" id="UP000732619"/>
    </source>
</evidence>
<sequence>METNKNIESIIGDPKKAINRLAYPTILSMLLMFANNLIDSMWVSGLGSGPLAALGFMSPLYLVIIGFGVGIGAGANSLISRLIGAKQYEESNNAAIHSIVIASIVSILILLIGVFFLRDLLIIFGAGEVIDFAMDYGTIIFLISYVILFPAVVSSLFRAEGDIKRATLPLVVNAMLNIIMDPIFIYYFNWGIKGAAIATVLSTLANLIIMLYWYLIKRDTFLKLSLRYYRRKWEIYKEILLVSLPASCEEVIYSIVAICFNYLIFITAGTMEVAIFTVVWRFVSIGFLPCIAIGVSTITVSGIAYGARNHQNFKTTVNYSTFISFLITLLICNIFFVFAYPISEGFNFINGNPQMIARTAEVLRIMVFYNLFIPFGATAAYVYQGVGSGFKSLALTILRELILSVFFAYLFAIPLQMGIYGVYFGAVIGMILGCFIGFACIKIYERKFKKVCEKTAV</sequence>
<feature type="transmembrane region" description="Helical" evidence="10">
    <location>
        <begin position="395"/>
        <end position="413"/>
    </location>
</feature>
<dbReference type="CDD" id="cd13147">
    <property type="entry name" value="MATE_MJ0709_like"/>
    <property type="match status" value="1"/>
</dbReference>
<dbReference type="EMBL" id="SUTG01000012">
    <property type="protein sequence ID" value="MBE6512281.1"/>
    <property type="molecule type" value="Genomic_DNA"/>
</dbReference>
<feature type="transmembrane region" description="Helical" evidence="10">
    <location>
        <begin position="194"/>
        <end position="215"/>
    </location>
</feature>
<keyword evidence="2" id="KW-0813">Transport</keyword>
<evidence type="ECO:0000256" key="7">
    <source>
        <dbReference type="ARBA" id="ARBA00023065"/>
    </source>
</evidence>
<proteinExistence type="predicted"/>
<evidence type="ECO:0000256" key="1">
    <source>
        <dbReference type="ARBA" id="ARBA00004651"/>
    </source>
</evidence>
<feature type="transmembrane region" description="Helical" evidence="10">
    <location>
        <begin position="251"/>
        <end position="280"/>
    </location>
</feature>
<evidence type="ECO:0000256" key="9">
    <source>
        <dbReference type="ARBA" id="ARBA00031636"/>
    </source>
</evidence>
<dbReference type="NCBIfam" id="TIGR00797">
    <property type="entry name" value="matE"/>
    <property type="match status" value="1"/>
</dbReference>
<evidence type="ECO:0000256" key="10">
    <source>
        <dbReference type="SAM" id="Phobius"/>
    </source>
</evidence>
<evidence type="ECO:0000313" key="11">
    <source>
        <dbReference type="EMBL" id="MBE6512281.1"/>
    </source>
</evidence>
<dbReference type="InterPro" id="IPR002528">
    <property type="entry name" value="MATE_fam"/>
</dbReference>
<feature type="transmembrane region" description="Helical" evidence="10">
    <location>
        <begin position="21"/>
        <end position="38"/>
    </location>
</feature>
<comment type="subcellular location">
    <subcellularLocation>
        <location evidence="1">Cell membrane</location>
        <topology evidence="1">Multi-pass membrane protein</topology>
    </subcellularLocation>
</comment>
<accession>A0A8T3VSM2</accession>
<keyword evidence="7" id="KW-0406">Ion transport</keyword>
<feature type="transmembrane region" description="Helical" evidence="10">
    <location>
        <begin position="95"/>
        <end position="116"/>
    </location>
</feature>
<keyword evidence="3" id="KW-0050">Antiport</keyword>
<gene>
    <name evidence="11" type="ORF">E7Z75_03890</name>
</gene>
<name>A0A8T3VSM2_METOL</name>
<dbReference type="InterPro" id="IPR050222">
    <property type="entry name" value="MATE_MdtK"/>
</dbReference>
<dbReference type="PANTHER" id="PTHR43298:SF2">
    <property type="entry name" value="FMN_FAD EXPORTER YEEO-RELATED"/>
    <property type="match status" value="1"/>
</dbReference>
<dbReference type="GO" id="GO:0005886">
    <property type="term" value="C:plasma membrane"/>
    <property type="evidence" value="ECO:0007669"/>
    <property type="project" value="UniProtKB-SubCell"/>
</dbReference>
<feature type="transmembrane region" description="Helical" evidence="10">
    <location>
        <begin position="419"/>
        <end position="441"/>
    </location>
</feature>
<feature type="transmembrane region" description="Helical" evidence="10">
    <location>
        <begin position="58"/>
        <end position="83"/>
    </location>
</feature>
<dbReference type="PANTHER" id="PTHR43298">
    <property type="entry name" value="MULTIDRUG RESISTANCE PROTEIN NORM-RELATED"/>
    <property type="match status" value="1"/>
</dbReference>
<dbReference type="GO" id="GO:0015297">
    <property type="term" value="F:antiporter activity"/>
    <property type="evidence" value="ECO:0007669"/>
    <property type="project" value="UniProtKB-KW"/>
</dbReference>
<dbReference type="GO" id="GO:0006811">
    <property type="term" value="P:monoatomic ion transport"/>
    <property type="evidence" value="ECO:0007669"/>
    <property type="project" value="UniProtKB-KW"/>
</dbReference>
<dbReference type="Pfam" id="PF01554">
    <property type="entry name" value="MatE"/>
    <property type="match status" value="2"/>
</dbReference>
<reference evidence="11" key="1">
    <citation type="submission" date="2019-04" db="EMBL/GenBank/DDBJ databases">
        <title>Evolution of Biomass-Degrading Anaerobic Consortia Revealed by Metagenomics.</title>
        <authorList>
            <person name="Peng X."/>
        </authorList>
    </citation>
    <scope>NUCLEOTIDE SEQUENCE</scope>
    <source>
        <strain evidence="11">SIG14</strain>
    </source>
</reference>
<keyword evidence="6 10" id="KW-1133">Transmembrane helix</keyword>